<feature type="domain" description="DDE-1" evidence="1">
    <location>
        <begin position="4"/>
        <end position="128"/>
    </location>
</feature>
<evidence type="ECO:0000259" key="1">
    <source>
        <dbReference type="Pfam" id="PF03184"/>
    </source>
</evidence>
<dbReference type="InterPro" id="IPR004875">
    <property type="entry name" value="DDE_SF_endonuclease_dom"/>
</dbReference>
<dbReference type="GO" id="GO:0003676">
    <property type="term" value="F:nucleic acid binding"/>
    <property type="evidence" value="ECO:0007669"/>
    <property type="project" value="InterPro"/>
</dbReference>
<organism evidence="2 3">
    <name type="scientific">Hebeloma cylindrosporum</name>
    <dbReference type="NCBI Taxonomy" id="76867"/>
    <lineage>
        <taxon>Eukaryota</taxon>
        <taxon>Fungi</taxon>
        <taxon>Dikarya</taxon>
        <taxon>Basidiomycota</taxon>
        <taxon>Agaricomycotina</taxon>
        <taxon>Agaricomycetes</taxon>
        <taxon>Agaricomycetidae</taxon>
        <taxon>Agaricales</taxon>
        <taxon>Agaricineae</taxon>
        <taxon>Hymenogastraceae</taxon>
        <taxon>Hebeloma</taxon>
    </lineage>
</organism>
<evidence type="ECO:0000313" key="3">
    <source>
        <dbReference type="Proteomes" id="UP000053424"/>
    </source>
</evidence>
<accession>A0A0C3BWZ4</accession>
<proteinExistence type="predicted"/>
<dbReference type="HOGENOM" id="CLU_013929_2_4_1"/>
<dbReference type="Proteomes" id="UP000053424">
    <property type="component" value="Unassembled WGS sequence"/>
</dbReference>
<keyword evidence="3" id="KW-1185">Reference proteome</keyword>
<sequence>RMGYQEKGWTDGEIGAAWMKIFEKVTHAKANGKYRLLLVDGHNSHYTVAFLLLARLHMILVLCYPAHGTHIFQGLDVVIFAVLKLYLGQERDKLLRTTGKAIDKSNFNEIYAKAYLRALTPENVKSAFKKTGISPFNPDVV</sequence>
<dbReference type="Pfam" id="PF03184">
    <property type="entry name" value="DDE_1"/>
    <property type="match status" value="1"/>
</dbReference>
<dbReference type="AlphaFoldDB" id="A0A0C3BWZ4"/>
<feature type="non-terminal residue" evidence="2">
    <location>
        <position position="141"/>
    </location>
</feature>
<dbReference type="EMBL" id="KN831812">
    <property type="protein sequence ID" value="KIM35936.1"/>
    <property type="molecule type" value="Genomic_DNA"/>
</dbReference>
<reference evidence="3" key="2">
    <citation type="submission" date="2015-01" db="EMBL/GenBank/DDBJ databases">
        <title>Evolutionary Origins and Diversification of the Mycorrhizal Mutualists.</title>
        <authorList>
            <consortium name="DOE Joint Genome Institute"/>
            <consortium name="Mycorrhizal Genomics Consortium"/>
            <person name="Kohler A."/>
            <person name="Kuo A."/>
            <person name="Nagy L.G."/>
            <person name="Floudas D."/>
            <person name="Copeland A."/>
            <person name="Barry K.W."/>
            <person name="Cichocki N."/>
            <person name="Veneault-Fourrey C."/>
            <person name="LaButti K."/>
            <person name="Lindquist E.A."/>
            <person name="Lipzen A."/>
            <person name="Lundell T."/>
            <person name="Morin E."/>
            <person name="Murat C."/>
            <person name="Riley R."/>
            <person name="Ohm R."/>
            <person name="Sun H."/>
            <person name="Tunlid A."/>
            <person name="Henrissat B."/>
            <person name="Grigoriev I.V."/>
            <person name="Hibbett D.S."/>
            <person name="Martin F."/>
        </authorList>
    </citation>
    <scope>NUCLEOTIDE SEQUENCE [LARGE SCALE GENOMIC DNA]</scope>
    <source>
        <strain evidence="3">h7</strain>
    </source>
</reference>
<feature type="non-terminal residue" evidence="2">
    <location>
        <position position="1"/>
    </location>
</feature>
<protein>
    <recommendedName>
        <fullName evidence="1">DDE-1 domain-containing protein</fullName>
    </recommendedName>
</protein>
<gene>
    <name evidence="2" type="ORF">M413DRAFT_43760</name>
</gene>
<name>A0A0C3BWZ4_HEBCY</name>
<dbReference type="OrthoDB" id="2917041at2759"/>
<reference evidence="2 3" key="1">
    <citation type="submission" date="2014-04" db="EMBL/GenBank/DDBJ databases">
        <authorList>
            <consortium name="DOE Joint Genome Institute"/>
            <person name="Kuo A."/>
            <person name="Gay G."/>
            <person name="Dore J."/>
            <person name="Kohler A."/>
            <person name="Nagy L.G."/>
            <person name="Floudas D."/>
            <person name="Copeland A."/>
            <person name="Barry K.W."/>
            <person name="Cichocki N."/>
            <person name="Veneault-Fourrey C."/>
            <person name="LaButti K."/>
            <person name="Lindquist E.A."/>
            <person name="Lipzen A."/>
            <person name="Lundell T."/>
            <person name="Morin E."/>
            <person name="Murat C."/>
            <person name="Sun H."/>
            <person name="Tunlid A."/>
            <person name="Henrissat B."/>
            <person name="Grigoriev I.V."/>
            <person name="Hibbett D.S."/>
            <person name="Martin F."/>
            <person name="Nordberg H.P."/>
            <person name="Cantor M.N."/>
            <person name="Hua S.X."/>
        </authorList>
    </citation>
    <scope>NUCLEOTIDE SEQUENCE [LARGE SCALE GENOMIC DNA]</scope>
    <source>
        <strain evidence="3">h7</strain>
    </source>
</reference>
<dbReference type="STRING" id="686832.A0A0C3BWZ4"/>
<evidence type="ECO:0000313" key="2">
    <source>
        <dbReference type="EMBL" id="KIM35936.1"/>
    </source>
</evidence>